<comment type="caution">
    <text evidence="5">The sequence shown here is derived from an EMBL/GenBank/DDBJ whole genome shotgun (WGS) entry which is preliminary data.</text>
</comment>
<name>A0A232M464_9EURO</name>
<proteinExistence type="inferred from homology"/>
<feature type="compositionally biased region" description="Acidic residues" evidence="4">
    <location>
        <begin position="798"/>
        <end position="807"/>
    </location>
</feature>
<evidence type="ECO:0000256" key="1">
    <source>
        <dbReference type="ARBA" id="ARBA00004123"/>
    </source>
</evidence>
<dbReference type="PANTHER" id="PTHR15367">
    <property type="entry name" value="DNA-DIRECTED RNA POLYMERASE III"/>
    <property type="match status" value="1"/>
</dbReference>
<evidence type="ECO:0000256" key="2">
    <source>
        <dbReference type="ARBA" id="ARBA00008352"/>
    </source>
</evidence>
<keyword evidence="6" id="KW-1185">Reference proteome</keyword>
<dbReference type="GO" id="GO:0006383">
    <property type="term" value="P:transcription by RNA polymerase III"/>
    <property type="evidence" value="ECO:0007669"/>
    <property type="project" value="InterPro"/>
</dbReference>
<evidence type="ECO:0000313" key="6">
    <source>
        <dbReference type="Proteomes" id="UP000243515"/>
    </source>
</evidence>
<sequence>MAVPSSYDTVNNHLDNILNQLSVPLDIPALEKLALEITENTDHAVPATLITKISQVLPVLQEDPTPLTTLGIRATSFLTFSELRSIQPPLDFVAGLKAPSPPINLLALSLLRKAGKSSGDAAIVAGNSELVTSLIEVWLSTSATEVAQAALDVLWSLLEVDHVGSKKDTQEDGSGGVVAGQGLMWRRVFTDKDVYGLLFSICSLVTADKPDHLSKREKTVAQGRLVDFVVKAGSLRWDAIAASHLPEIEFTYRCSSLLHFAACQMIDTKDVLMHMTLLNFLRELLQIDAPGLKPGSHPGSSSPFSSPALDFLVSHDLHKRILGYYLDPSKLDSVDTRYLSSPIMAYVAQYAQLYPNHLLQCSPELLDSLLSLILRSLKISSAQWAHGPVPTGDLTILSCLPRVMLVEAGKRSLNPLQLLPTNPANKDVMDTLSRIFHGPESSQEPPSMDLKAANEALTDTYKEAAAARILYFTYLNEHEDFWHNIVTSADILAIQDVALSAIALARAVATANWQTLSSEGIGNGHNRPRFHLPSEDELGRLSPARQGVLPESGAWALLVPPALSTVLPYLFKPPKTFANFVGGGAGDTESAVWRIVTAKYDLLVALYDRLNETSVDKEGFAEGILRPLEQRVRAVLNVICCELGAFGRKGKKFPGADLGYDHEPSGEGGNEPTPLFPEYSVPCVRPLSSREESEVDRYRQLREKFHESSFFTVLDAAGILAKKGPAARTQFDPFHGMPSYAEKYQKKRRTIPRLEGRPYVLKFFPRDLWQTIQPNYKPDGIFGGLESFRRHGLKRGFEDEEEEDEDDVAKRRKSDDDEEGPEGSRKGDREEGDDLDEDEEQDEQLVDDDFSEDDDEMGGDYNAEQYFDAGDDDGDGDAFGDGGGGGGDDNDTY</sequence>
<organism evidence="5 6">
    <name type="scientific">Elaphomyces granulatus</name>
    <dbReference type="NCBI Taxonomy" id="519963"/>
    <lineage>
        <taxon>Eukaryota</taxon>
        <taxon>Fungi</taxon>
        <taxon>Dikarya</taxon>
        <taxon>Ascomycota</taxon>
        <taxon>Pezizomycotina</taxon>
        <taxon>Eurotiomycetes</taxon>
        <taxon>Eurotiomycetidae</taxon>
        <taxon>Eurotiales</taxon>
        <taxon>Elaphomycetaceae</taxon>
        <taxon>Elaphomyces</taxon>
    </lineage>
</organism>
<gene>
    <name evidence="5" type="ORF">Egran_01015</name>
</gene>
<dbReference type="Pfam" id="PF11705">
    <property type="entry name" value="RNA_pol_3_Rpc31"/>
    <property type="match status" value="1"/>
</dbReference>
<reference evidence="5 6" key="1">
    <citation type="journal article" date="2015" name="Environ. Microbiol.">
        <title>Metagenome sequence of Elaphomyces granulatus from sporocarp tissue reveals Ascomycota ectomycorrhizal fingerprints of genome expansion and a Proteobacteria-rich microbiome.</title>
        <authorList>
            <person name="Quandt C.A."/>
            <person name="Kohler A."/>
            <person name="Hesse C.N."/>
            <person name="Sharpton T.J."/>
            <person name="Martin F."/>
            <person name="Spatafora J.W."/>
        </authorList>
    </citation>
    <scope>NUCLEOTIDE SEQUENCE [LARGE SCALE GENOMIC DNA]</scope>
    <source>
        <strain evidence="5 6">OSC145934</strain>
    </source>
</reference>
<comment type="similarity">
    <text evidence="2">Belongs to the eukaryotic RPC7 RNA polymerase subunit family.</text>
</comment>
<evidence type="ECO:0000256" key="3">
    <source>
        <dbReference type="ARBA" id="ARBA00023242"/>
    </source>
</evidence>
<dbReference type="Proteomes" id="UP000243515">
    <property type="component" value="Unassembled WGS sequence"/>
</dbReference>
<accession>A0A232M464</accession>
<dbReference type="AlphaFoldDB" id="A0A232M464"/>
<protein>
    <recommendedName>
        <fullName evidence="7">DNA-directed RNA polymerase III subunit</fullName>
    </recommendedName>
</protein>
<dbReference type="InterPro" id="IPR024661">
    <property type="entry name" value="RNA_pol_III_Rpc31"/>
</dbReference>
<dbReference type="PANTHER" id="PTHR15367:SF2">
    <property type="entry name" value="DNA-DIRECTED RNA POLYMERASE III SUBUNIT"/>
    <property type="match status" value="1"/>
</dbReference>
<dbReference type="EMBL" id="NPHW01002558">
    <property type="protein sequence ID" value="OXV11220.1"/>
    <property type="molecule type" value="Genomic_DNA"/>
</dbReference>
<evidence type="ECO:0000256" key="4">
    <source>
        <dbReference type="SAM" id="MobiDB-lite"/>
    </source>
</evidence>
<evidence type="ECO:0008006" key="7">
    <source>
        <dbReference type="Google" id="ProtNLM"/>
    </source>
</evidence>
<feature type="compositionally biased region" description="Acidic residues" evidence="4">
    <location>
        <begin position="869"/>
        <end position="878"/>
    </location>
</feature>
<dbReference type="OrthoDB" id="4538483at2759"/>
<evidence type="ECO:0000313" key="5">
    <source>
        <dbReference type="EMBL" id="OXV11220.1"/>
    </source>
</evidence>
<dbReference type="GO" id="GO:0005666">
    <property type="term" value="C:RNA polymerase III complex"/>
    <property type="evidence" value="ECO:0007669"/>
    <property type="project" value="TreeGrafter"/>
</dbReference>
<keyword evidence="3" id="KW-0539">Nucleus</keyword>
<feature type="region of interest" description="Disordered" evidence="4">
    <location>
        <begin position="795"/>
        <end position="893"/>
    </location>
</feature>
<comment type="subcellular location">
    <subcellularLocation>
        <location evidence="1">Nucleus</location>
    </subcellularLocation>
</comment>
<feature type="compositionally biased region" description="Acidic residues" evidence="4">
    <location>
        <begin position="830"/>
        <end position="858"/>
    </location>
</feature>